<dbReference type="EMBL" id="VTWS01000002">
    <property type="protein sequence ID" value="KAA9354872.1"/>
    <property type="molecule type" value="Genomic_DNA"/>
</dbReference>
<feature type="domain" description="PAS" evidence="4">
    <location>
        <begin position="71"/>
        <end position="102"/>
    </location>
</feature>
<keyword evidence="2" id="KW-0288">FMN</keyword>
<dbReference type="Gene3D" id="3.30.450.20">
    <property type="entry name" value="PAS domain"/>
    <property type="match status" value="1"/>
</dbReference>
<evidence type="ECO:0000256" key="2">
    <source>
        <dbReference type="ARBA" id="ARBA00022643"/>
    </source>
</evidence>
<dbReference type="SUPFAM" id="SSF55785">
    <property type="entry name" value="PYP-like sensor domain (PAS domain)"/>
    <property type="match status" value="1"/>
</dbReference>
<gene>
    <name evidence="5" type="ORF">F0P93_09760</name>
</gene>
<dbReference type="AlphaFoldDB" id="A0A5N1JI82"/>
<evidence type="ECO:0000256" key="3">
    <source>
        <dbReference type="ARBA" id="ARBA00022991"/>
    </source>
</evidence>
<dbReference type="Proteomes" id="UP000326344">
    <property type="component" value="Unassembled WGS sequence"/>
</dbReference>
<keyword evidence="6" id="KW-1185">Reference proteome</keyword>
<proteinExistence type="predicted"/>
<dbReference type="InterPro" id="IPR035965">
    <property type="entry name" value="PAS-like_dom_sf"/>
</dbReference>
<dbReference type="CDD" id="cd00130">
    <property type="entry name" value="PAS"/>
    <property type="match status" value="1"/>
</dbReference>
<keyword evidence="1" id="KW-0285">Flavoprotein</keyword>
<reference evidence="5 6" key="1">
    <citation type="submission" date="2019-09" db="EMBL/GenBank/DDBJ databases">
        <title>Genome Sequence of Larkinella sp MA1.</title>
        <authorList>
            <person name="Srinivasan S."/>
        </authorList>
    </citation>
    <scope>NUCLEOTIDE SEQUENCE [LARGE SCALE GENOMIC DNA]</scope>
    <source>
        <strain evidence="5 6">MA1</strain>
    </source>
</reference>
<dbReference type="InterPro" id="IPR000014">
    <property type="entry name" value="PAS"/>
</dbReference>
<evidence type="ECO:0000259" key="4">
    <source>
        <dbReference type="PROSITE" id="PS50112"/>
    </source>
</evidence>
<dbReference type="PROSITE" id="PS50112">
    <property type="entry name" value="PAS"/>
    <property type="match status" value="1"/>
</dbReference>
<sequence>MNMNQSYTDYLQHTSASARPFPAACLEVFLLDQAQDRQHRREVDRLNEFAEVFDWKLTRDYEKALVEGYTVIVSNAARSILWVSHRFLAMTGYTPTEVIGRSPRFLQGPDTDPARIRELSNDLALAQPTKRTQPILQQLVNYRKGGSPYLCDIEIDPIWNRKGELTHYIALEKEV</sequence>
<keyword evidence="3" id="KW-0157">Chromophore</keyword>
<evidence type="ECO:0000256" key="1">
    <source>
        <dbReference type="ARBA" id="ARBA00022630"/>
    </source>
</evidence>
<dbReference type="NCBIfam" id="TIGR00229">
    <property type="entry name" value="sensory_box"/>
    <property type="match status" value="1"/>
</dbReference>
<comment type="caution">
    <text evidence="5">The sequence shown here is derived from an EMBL/GenBank/DDBJ whole genome shotgun (WGS) entry which is preliminary data.</text>
</comment>
<protein>
    <submittedName>
        <fullName evidence="5">PAS domain-containing protein</fullName>
    </submittedName>
</protein>
<evidence type="ECO:0000313" key="5">
    <source>
        <dbReference type="EMBL" id="KAA9354872.1"/>
    </source>
</evidence>
<dbReference type="Pfam" id="PF13426">
    <property type="entry name" value="PAS_9"/>
    <property type="match status" value="1"/>
</dbReference>
<name>A0A5N1JI82_9BACT</name>
<organism evidence="5 6">
    <name type="scientific">Larkinella humicola</name>
    <dbReference type="NCBI Taxonomy" id="2607654"/>
    <lineage>
        <taxon>Bacteria</taxon>
        <taxon>Pseudomonadati</taxon>
        <taxon>Bacteroidota</taxon>
        <taxon>Cytophagia</taxon>
        <taxon>Cytophagales</taxon>
        <taxon>Spirosomataceae</taxon>
        <taxon>Larkinella</taxon>
    </lineage>
</organism>
<accession>A0A5N1JI82</accession>
<dbReference type="PANTHER" id="PTHR47429">
    <property type="entry name" value="PROTEIN TWIN LOV 1"/>
    <property type="match status" value="1"/>
</dbReference>
<evidence type="ECO:0000313" key="6">
    <source>
        <dbReference type="Proteomes" id="UP000326344"/>
    </source>
</evidence>
<dbReference type="PANTHER" id="PTHR47429:SF2">
    <property type="entry name" value="PROTEIN TWIN LOV 1"/>
    <property type="match status" value="1"/>
</dbReference>